<dbReference type="InterPro" id="IPR022304">
    <property type="entry name" value="ICE_PFGI_1_ParB"/>
</dbReference>
<dbReference type="RefSeq" id="WP_102653311.1">
    <property type="nucleotide sequence ID" value="NZ_PNRF01000020.1"/>
</dbReference>
<dbReference type="EMBL" id="PNRF01000020">
    <property type="protein sequence ID" value="PMR75297.1"/>
    <property type="molecule type" value="Genomic_DNA"/>
</dbReference>
<accession>A0A2N7U4F0</accession>
<keyword evidence="3" id="KW-1185">Reference proteome</keyword>
<dbReference type="Proteomes" id="UP000235803">
    <property type="component" value="Unassembled WGS sequence"/>
</dbReference>
<comment type="caution">
    <text evidence="2">The sequence shown here is derived from an EMBL/GenBank/DDBJ whole genome shotgun (WGS) entry which is preliminary data.</text>
</comment>
<evidence type="ECO:0000313" key="3">
    <source>
        <dbReference type="Proteomes" id="UP000235803"/>
    </source>
</evidence>
<organism evidence="2 3">
    <name type="scientific">Billgrantia endophytica</name>
    <dbReference type="NCBI Taxonomy" id="2033802"/>
    <lineage>
        <taxon>Bacteria</taxon>
        <taxon>Pseudomonadati</taxon>
        <taxon>Pseudomonadota</taxon>
        <taxon>Gammaproteobacteria</taxon>
        <taxon>Oceanospirillales</taxon>
        <taxon>Halomonadaceae</taxon>
        <taxon>Billgrantia</taxon>
    </lineage>
</organism>
<dbReference type="OrthoDB" id="7656008at2"/>
<feature type="compositionally biased region" description="Low complexity" evidence="1">
    <location>
        <begin position="310"/>
        <end position="342"/>
    </location>
</feature>
<dbReference type="NCBIfam" id="TIGR03764">
    <property type="entry name" value="ICE_PFGI_1_parB"/>
    <property type="match status" value="1"/>
</dbReference>
<feature type="region of interest" description="Disordered" evidence="1">
    <location>
        <begin position="301"/>
        <end position="388"/>
    </location>
</feature>
<sequence length="587" mass="64028">MAESSPQDMTAKLLVDGFQRDETTATTLSDPLADTPMVVTLDQLHPYEHDPRITRNPRYDEIRASIRERGLDAPPAITRRPGQDVYIIRNGGNTRLAILKELWTETKDARFFRIPCLFRPWSERGEIIALTGHLAENELHGGLSFIERALAVEKVRELYEQEDGKSLSQSELARRLKVDGYPVPQPHISRMQDAVRYLLPAIPSVLYGGLGRHQVEQLTALRRAGERTWSARVAANRLEVDFPTLFQDVLATFDGDPDSFSVTRVQDELIGQMVDLLGTGYDVLALEIDDSDQRWRLLSTEPTDAGQSTPACPAIPSSLSPSAASEDSDAATSASPPSDTSPQCQAQSKLARSPSAQAKPVPPSPSLEDNPGASDQSEHENDQDDQDERSALLQEHIVSPVPTTERLQSIQRLVAEHTGDTPPDFEGNVLQAIPVQAGGLYPISDVWYIDPSLGTPERLRIHIAQFASEIAAEAELATHIEAIDDGIGFRCYTDDDGVQMPPRRVLLALLHALTLSYPASASAPLPSTSALAADLAALLQGTLATDPALPRLSDDGLVKLFRLIRLARYLLDIEAGMADGGDAMPGT</sequence>
<dbReference type="SUPFAM" id="SSF110849">
    <property type="entry name" value="ParB/Sulfiredoxin"/>
    <property type="match status" value="1"/>
</dbReference>
<feature type="compositionally biased region" description="Polar residues" evidence="1">
    <location>
        <begin position="343"/>
        <end position="356"/>
    </location>
</feature>
<proteinExistence type="predicted"/>
<name>A0A2N7U4F0_9GAMM</name>
<evidence type="ECO:0000313" key="2">
    <source>
        <dbReference type="EMBL" id="PMR75297.1"/>
    </source>
</evidence>
<dbReference type="InterPro" id="IPR036086">
    <property type="entry name" value="ParB/Sulfiredoxin_sf"/>
</dbReference>
<gene>
    <name evidence="2" type="ORF">C1H69_10250</name>
</gene>
<protein>
    <submittedName>
        <fullName evidence="2">Uncharacterized protein</fullName>
    </submittedName>
</protein>
<reference evidence="2 3" key="1">
    <citation type="submission" date="2018-01" db="EMBL/GenBank/DDBJ databases">
        <title>Halomonas endophytica sp. nov., isolated from storage liquid in the stems of Populus euphratica.</title>
        <authorList>
            <person name="Chen C."/>
        </authorList>
    </citation>
    <scope>NUCLEOTIDE SEQUENCE [LARGE SCALE GENOMIC DNA]</scope>
    <source>
        <strain evidence="2 3">MC28</strain>
    </source>
</reference>
<evidence type="ECO:0000256" key="1">
    <source>
        <dbReference type="SAM" id="MobiDB-lite"/>
    </source>
</evidence>
<dbReference type="AlphaFoldDB" id="A0A2N7U4F0"/>